<dbReference type="InterPro" id="IPR036163">
    <property type="entry name" value="HMA_dom_sf"/>
</dbReference>
<dbReference type="CDD" id="cd00371">
    <property type="entry name" value="HMA"/>
    <property type="match status" value="1"/>
</dbReference>
<feature type="domain" description="HMA" evidence="1">
    <location>
        <begin position="2"/>
        <end position="66"/>
    </location>
</feature>
<dbReference type="AlphaFoldDB" id="A0A1R1F459"/>
<dbReference type="STRING" id="297318.BK138_10285"/>
<evidence type="ECO:0000313" key="2">
    <source>
        <dbReference type="EMBL" id="OMF58847.1"/>
    </source>
</evidence>
<keyword evidence="3" id="KW-1185">Reference proteome</keyword>
<comment type="caution">
    <text evidence="2">The sequence shown here is derived from an EMBL/GenBank/DDBJ whole genome shotgun (WGS) entry which is preliminary data.</text>
</comment>
<dbReference type="Proteomes" id="UP000187172">
    <property type="component" value="Unassembled WGS sequence"/>
</dbReference>
<dbReference type="GO" id="GO:0046872">
    <property type="term" value="F:metal ion binding"/>
    <property type="evidence" value="ECO:0007669"/>
    <property type="project" value="InterPro"/>
</dbReference>
<sequence length="67" mass="7363">MQDANVKVHGMSCRSCISKIEGTLNSIGVEGKVHFDQGTVEVKYDESKFTLGDIKDVIRSKGYEVAN</sequence>
<gene>
    <name evidence="2" type="ORF">BK138_10285</name>
</gene>
<dbReference type="PROSITE" id="PS50846">
    <property type="entry name" value="HMA_2"/>
    <property type="match status" value="1"/>
</dbReference>
<reference evidence="2 3" key="1">
    <citation type="submission" date="2016-11" db="EMBL/GenBank/DDBJ databases">
        <title>Paenibacillus species isolates.</title>
        <authorList>
            <person name="Beno S.M."/>
        </authorList>
    </citation>
    <scope>NUCLEOTIDE SEQUENCE [LARGE SCALE GENOMIC DNA]</scope>
    <source>
        <strain evidence="2 3">FSL R5-0378</strain>
    </source>
</reference>
<evidence type="ECO:0000259" key="1">
    <source>
        <dbReference type="PROSITE" id="PS50846"/>
    </source>
</evidence>
<dbReference type="Gene3D" id="3.30.70.100">
    <property type="match status" value="1"/>
</dbReference>
<dbReference type="InterPro" id="IPR006121">
    <property type="entry name" value="HMA_dom"/>
</dbReference>
<accession>A0A1R1F459</accession>
<name>A0A1R1F459_9BACL</name>
<dbReference type="SUPFAM" id="SSF55008">
    <property type="entry name" value="HMA, heavy metal-associated domain"/>
    <property type="match status" value="1"/>
</dbReference>
<dbReference type="Pfam" id="PF00403">
    <property type="entry name" value="HMA"/>
    <property type="match status" value="1"/>
</dbReference>
<dbReference type="EMBL" id="MRTP01000001">
    <property type="protein sequence ID" value="OMF58847.1"/>
    <property type="molecule type" value="Genomic_DNA"/>
</dbReference>
<protein>
    <recommendedName>
        <fullName evidence="1">HMA domain-containing protein</fullName>
    </recommendedName>
</protein>
<evidence type="ECO:0000313" key="3">
    <source>
        <dbReference type="Proteomes" id="UP000187172"/>
    </source>
</evidence>
<proteinExistence type="predicted"/>
<organism evidence="2 3">
    <name type="scientific">Paenibacillus rhizosphaerae</name>
    <dbReference type="NCBI Taxonomy" id="297318"/>
    <lineage>
        <taxon>Bacteria</taxon>
        <taxon>Bacillati</taxon>
        <taxon>Bacillota</taxon>
        <taxon>Bacilli</taxon>
        <taxon>Bacillales</taxon>
        <taxon>Paenibacillaceae</taxon>
        <taxon>Paenibacillus</taxon>
    </lineage>
</organism>
<dbReference type="RefSeq" id="WP_076169034.1">
    <property type="nucleotide sequence ID" value="NZ_MRTP01000001.1"/>
</dbReference>